<sequence>MSPSASPFDLSGKTAVVTGASSGIGSEIARGLAAAGAAVVLVGRSEERLAGTAEALAATGARITVVAVDLREDDAPQAVVDAVLAGFGGVDVLVHSAGVYTQASLADTTDAILDDQWAINVRAPFRLTRAVRPHLRPGASVVFVSSMSGHVGSPGDAAYCASKGAVELLVKALATELAPAGIRVNAVAPGNVHTPMNRELITPEVEREIVATTPAGRVGEVGDISPAVVYLASDASAYVVGASLLVDGGFVAQ</sequence>
<reference evidence="4 5" key="1">
    <citation type="submission" date="2019-08" db="EMBL/GenBank/DDBJ databases">
        <title>Actinomadura sp. nov. CYP1-5 isolated from mountain soil.</title>
        <authorList>
            <person name="Songsumanus A."/>
            <person name="Kuncharoen N."/>
            <person name="Kudo T."/>
            <person name="Yuki M."/>
            <person name="Igarashi Y."/>
            <person name="Tanasupawat S."/>
        </authorList>
    </citation>
    <scope>NUCLEOTIDE SEQUENCE [LARGE SCALE GENOMIC DNA]</scope>
    <source>
        <strain evidence="4 5">JCM 14158</strain>
    </source>
</reference>
<protein>
    <submittedName>
        <fullName evidence="4">SDR family oxidoreductase</fullName>
    </submittedName>
</protein>
<dbReference type="CDD" id="cd05233">
    <property type="entry name" value="SDR_c"/>
    <property type="match status" value="1"/>
</dbReference>
<dbReference type="Proteomes" id="UP000323380">
    <property type="component" value="Unassembled WGS sequence"/>
</dbReference>
<dbReference type="PRINTS" id="PR00081">
    <property type="entry name" value="GDHRDH"/>
</dbReference>
<dbReference type="InterPro" id="IPR020904">
    <property type="entry name" value="Sc_DH/Rdtase_CS"/>
</dbReference>
<accession>A0A5D0NQB2</accession>
<keyword evidence="5" id="KW-1185">Reference proteome</keyword>
<feature type="domain" description="Ketoreductase" evidence="3">
    <location>
        <begin position="13"/>
        <end position="190"/>
    </location>
</feature>
<evidence type="ECO:0000313" key="5">
    <source>
        <dbReference type="Proteomes" id="UP000323380"/>
    </source>
</evidence>
<dbReference type="RefSeq" id="WP_067892115.1">
    <property type="nucleotide sequence ID" value="NZ_VSFG01000002.1"/>
</dbReference>
<dbReference type="SUPFAM" id="SSF51735">
    <property type="entry name" value="NAD(P)-binding Rossmann-fold domains"/>
    <property type="match status" value="1"/>
</dbReference>
<dbReference type="SMART" id="SM00822">
    <property type="entry name" value="PKS_KR"/>
    <property type="match status" value="1"/>
</dbReference>
<evidence type="ECO:0000259" key="3">
    <source>
        <dbReference type="SMART" id="SM00822"/>
    </source>
</evidence>
<dbReference type="PANTHER" id="PTHR43639:SF1">
    <property type="entry name" value="SHORT-CHAIN DEHYDROGENASE_REDUCTASE FAMILY PROTEIN"/>
    <property type="match status" value="1"/>
</dbReference>
<dbReference type="InterPro" id="IPR036291">
    <property type="entry name" value="NAD(P)-bd_dom_sf"/>
</dbReference>
<dbReference type="PRINTS" id="PR00080">
    <property type="entry name" value="SDRFAMILY"/>
</dbReference>
<evidence type="ECO:0000313" key="4">
    <source>
        <dbReference type="EMBL" id="TYB46318.1"/>
    </source>
</evidence>
<evidence type="ECO:0000256" key="1">
    <source>
        <dbReference type="ARBA" id="ARBA00006484"/>
    </source>
</evidence>
<dbReference type="PROSITE" id="PS00061">
    <property type="entry name" value="ADH_SHORT"/>
    <property type="match status" value="1"/>
</dbReference>
<dbReference type="EMBL" id="VSFG01000002">
    <property type="protein sequence ID" value="TYB46318.1"/>
    <property type="molecule type" value="Genomic_DNA"/>
</dbReference>
<name>A0A5D0NQB2_9ACTN</name>
<dbReference type="InterPro" id="IPR057326">
    <property type="entry name" value="KR_dom"/>
</dbReference>
<dbReference type="Gene3D" id="3.40.50.720">
    <property type="entry name" value="NAD(P)-binding Rossmann-like Domain"/>
    <property type="match status" value="1"/>
</dbReference>
<gene>
    <name evidence="4" type="ORF">FXF69_13685</name>
</gene>
<dbReference type="FunFam" id="3.40.50.720:FF:000084">
    <property type="entry name" value="Short-chain dehydrogenase reductase"/>
    <property type="match status" value="1"/>
</dbReference>
<dbReference type="Pfam" id="PF13561">
    <property type="entry name" value="adh_short_C2"/>
    <property type="match status" value="1"/>
</dbReference>
<keyword evidence="2" id="KW-0560">Oxidoreductase</keyword>
<evidence type="ECO:0000256" key="2">
    <source>
        <dbReference type="ARBA" id="ARBA00023002"/>
    </source>
</evidence>
<dbReference type="GO" id="GO:0016491">
    <property type="term" value="F:oxidoreductase activity"/>
    <property type="evidence" value="ECO:0007669"/>
    <property type="project" value="UniProtKB-KW"/>
</dbReference>
<comment type="caution">
    <text evidence="4">The sequence shown here is derived from an EMBL/GenBank/DDBJ whole genome shotgun (WGS) entry which is preliminary data.</text>
</comment>
<comment type="similarity">
    <text evidence="1">Belongs to the short-chain dehydrogenases/reductases (SDR) family.</text>
</comment>
<organism evidence="4 5">
    <name type="scientific">Actinomadura chibensis</name>
    <dbReference type="NCBI Taxonomy" id="392828"/>
    <lineage>
        <taxon>Bacteria</taxon>
        <taxon>Bacillati</taxon>
        <taxon>Actinomycetota</taxon>
        <taxon>Actinomycetes</taxon>
        <taxon>Streptosporangiales</taxon>
        <taxon>Thermomonosporaceae</taxon>
        <taxon>Actinomadura</taxon>
    </lineage>
</organism>
<dbReference type="InterPro" id="IPR002347">
    <property type="entry name" value="SDR_fam"/>
</dbReference>
<dbReference type="NCBIfam" id="NF005559">
    <property type="entry name" value="PRK07231.1"/>
    <property type="match status" value="1"/>
</dbReference>
<proteinExistence type="inferred from homology"/>
<dbReference type="PANTHER" id="PTHR43639">
    <property type="entry name" value="OXIDOREDUCTASE, SHORT-CHAIN DEHYDROGENASE/REDUCTASE FAMILY (AFU_ORTHOLOGUE AFUA_5G02870)"/>
    <property type="match status" value="1"/>
</dbReference>
<dbReference type="AlphaFoldDB" id="A0A5D0NQB2"/>
<dbReference type="STRING" id="1220554.GCA_001552135_03358"/>